<name>A0A2P2MXK5_RHIMU</name>
<evidence type="ECO:0000313" key="1">
    <source>
        <dbReference type="EMBL" id="MBX34936.1"/>
    </source>
</evidence>
<dbReference type="AlphaFoldDB" id="A0A2P2MXK5"/>
<dbReference type="EMBL" id="GGEC01054452">
    <property type="protein sequence ID" value="MBX34936.1"/>
    <property type="molecule type" value="Transcribed_RNA"/>
</dbReference>
<accession>A0A2P2MXK5</accession>
<reference evidence="1" key="1">
    <citation type="submission" date="2018-02" db="EMBL/GenBank/DDBJ databases">
        <title>Rhizophora mucronata_Transcriptome.</title>
        <authorList>
            <person name="Meera S.P."/>
            <person name="Sreeshan A."/>
            <person name="Augustine A."/>
        </authorList>
    </citation>
    <scope>NUCLEOTIDE SEQUENCE</scope>
    <source>
        <tissue evidence="1">Leaf</tissue>
    </source>
</reference>
<proteinExistence type="predicted"/>
<organism evidence="1">
    <name type="scientific">Rhizophora mucronata</name>
    <name type="common">Asiatic mangrove</name>
    <dbReference type="NCBI Taxonomy" id="61149"/>
    <lineage>
        <taxon>Eukaryota</taxon>
        <taxon>Viridiplantae</taxon>
        <taxon>Streptophyta</taxon>
        <taxon>Embryophyta</taxon>
        <taxon>Tracheophyta</taxon>
        <taxon>Spermatophyta</taxon>
        <taxon>Magnoliopsida</taxon>
        <taxon>eudicotyledons</taxon>
        <taxon>Gunneridae</taxon>
        <taxon>Pentapetalae</taxon>
        <taxon>rosids</taxon>
        <taxon>fabids</taxon>
        <taxon>Malpighiales</taxon>
        <taxon>Rhizophoraceae</taxon>
        <taxon>Rhizophora</taxon>
    </lineage>
</organism>
<sequence>MPLPGNNLFSVKGKCVVHILNFSF</sequence>
<protein>
    <submittedName>
        <fullName evidence="1">Uncharacterized protein</fullName>
    </submittedName>
</protein>